<proteinExistence type="predicted"/>
<dbReference type="FunFam" id="3.40.50.300:FF:001660">
    <property type="entry name" value="NF-X1 finger and helicase protein, putative"/>
    <property type="match status" value="1"/>
</dbReference>
<evidence type="ECO:0000313" key="10">
    <source>
        <dbReference type="Proteomes" id="UP001201980"/>
    </source>
</evidence>
<keyword evidence="2" id="KW-0963">Cytoplasm</keyword>
<dbReference type="Gene3D" id="3.40.50.300">
    <property type="entry name" value="P-loop containing nucleotide triphosphate hydrolases"/>
    <property type="match status" value="2"/>
</dbReference>
<dbReference type="PANTHER" id="PTHR10887">
    <property type="entry name" value="DNA2/NAM7 HELICASE FAMILY"/>
    <property type="match status" value="1"/>
</dbReference>
<dbReference type="Pfam" id="PF13086">
    <property type="entry name" value="AAA_11"/>
    <property type="match status" value="1"/>
</dbReference>
<dbReference type="Pfam" id="PF20173">
    <property type="entry name" value="ZnF_RZ-type"/>
    <property type="match status" value="1"/>
</dbReference>
<dbReference type="GO" id="GO:0031048">
    <property type="term" value="P:regulatory ncRNA-mediated heterochromatin formation"/>
    <property type="evidence" value="ECO:0007669"/>
    <property type="project" value="TreeGrafter"/>
</dbReference>
<dbReference type="GO" id="GO:0008270">
    <property type="term" value="F:zinc ion binding"/>
    <property type="evidence" value="ECO:0007669"/>
    <property type="project" value="UniProtKB-KW"/>
</dbReference>
<evidence type="ECO:0000256" key="5">
    <source>
        <dbReference type="ARBA" id="ARBA00022806"/>
    </source>
</evidence>
<keyword evidence="3" id="KW-0479">Metal-binding</keyword>
<dbReference type="CDD" id="cd06008">
    <property type="entry name" value="NF-X1-zinc-finger"/>
    <property type="match status" value="1"/>
</dbReference>
<dbReference type="PROSITE" id="PS51981">
    <property type="entry name" value="ZF_RZ"/>
    <property type="match status" value="1"/>
</dbReference>
<keyword evidence="5" id="KW-0547">Nucleotide-binding</keyword>
<evidence type="ECO:0000313" key="9">
    <source>
        <dbReference type="EMBL" id="KAJ2898170.1"/>
    </source>
</evidence>
<evidence type="ECO:0000256" key="1">
    <source>
        <dbReference type="ARBA" id="ARBA00004496"/>
    </source>
</evidence>
<keyword evidence="4" id="KW-0863">Zinc-finger</keyword>
<organism evidence="9 10">
    <name type="scientific">Zalerion maritima</name>
    <dbReference type="NCBI Taxonomy" id="339359"/>
    <lineage>
        <taxon>Eukaryota</taxon>
        <taxon>Fungi</taxon>
        <taxon>Dikarya</taxon>
        <taxon>Ascomycota</taxon>
        <taxon>Pezizomycotina</taxon>
        <taxon>Sordariomycetes</taxon>
        <taxon>Lulworthiomycetidae</taxon>
        <taxon>Lulworthiales</taxon>
        <taxon>Lulworthiaceae</taxon>
        <taxon>Zalerion</taxon>
    </lineage>
</organism>
<dbReference type="CDD" id="cd17936">
    <property type="entry name" value="EEXXEc_NFX1"/>
    <property type="match status" value="1"/>
</dbReference>
<dbReference type="GO" id="GO:0016787">
    <property type="term" value="F:hydrolase activity"/>
    <property type="evidence" value="ECO:0007669"/>
    <property type="project" value="UniProtKB-KW"/>
</dbReference>
<name>A0AAD5RN30_9PEZI</name>
<protein>
    <submittedName>
        <fullName evidence="9">P-loop containing nucleoside triphosphate hydrolase protein</fullName>
    </submittedName>
</protein>
<dbReference type="InterPro" id="IPR027417">
    <property type="entry name" value="P-loop_NTPase"/>
</dbReference>
<reference evidence="9" key="1">
    <citation type="submission" date="2022-07" db="EMBL/GenBank/DDBJ databases">
        <title>Draft genome sequence of Zalerion maritima ATCC 34329, a (micro)plastics degrading marine fungus.</title>
        <authorList>
            <person name="Paco A."/>
            <person name="Goncalves M.F.M."/>
            <person name="Rocha-Santos T.A.P."/>
            <person name="Alves A."/>
        </authorList>
    </citation>
    <scope>NUCLEOTIDE SEQUENCE</scope>
    <source>
        <strain evidence="9">ATCC 34329</strain>
    </source>
</reference>
<dbReference type="CDD" id="cd18808">
    <property type="entry name" value="SF1_C_Upf1"/>
    <property type="match status" value="1"/>
</dbReference>
<dbReference type="InterPro" id="IPR041677">
    <property type="entry name" value="DNA2/NAM7_AAA_11"/>
</dbReference>
<dbReference type="InterPro" id="IPR046439">
    <property type="entry name" value="ZF_RZ_dom"/>
</dbReference>
<dbReference type="Proteomes" id="UP001201980">
    <property type="component" value="Unassembled WGS sequence"/>
</dbReference>
<sequence>MAPHALGSDKLRQWTRLLPRDGLQDLPLGSKLTDFFQMASELISDDAETSVVQKVVREMATERGLQRVKELTDIRVSTAGDKQLWDRQLHPYLCFLTHPLVLNSSILENEVAALYSHLMGVNGTRISRIVRFIHQLLENAREGEPGILEVSSLVLLKVVAINTTTTINDNIRDSYKLLLGHADASMGLGDGDYFTRKAIAHLQAISRRLETGDALKLPPSQPLLDLGDARASFVLKRDLPGSLSSKGPRHGNDHTDIREISILPPIDEIQSNRAEYRPSLDPSDWHLAGVRGLLDRHVRLIREDTVGQLRDAVRPELELLSGRQDGTSRSGNGMRVWSYREASVVRATFDRRKGFIFAVRCLHPNLPAASQTAASRRRWWEQSKRMQPGALVCLVDPKSVLFCRVHELPLSQFEASGDYSLESSRVYMEVQLQLAEPTTAQVEQEINRLAWATPPKRRSLVEFPGILLDSFKPVLEALKAQYSAMDLPFAPVLAPMPGDKPDSPVEPPLYALRPGFVFDLTPICKPGTSMQYSPLQVPDIAGLCERTTLDESQARALFNSLRRALALTQGPPGTGKSYTGESLIKVLLGNKKKAHLGPVLCVCYTNHALDQLLEHLWRGGTKQIVRIGSRSKSEVLEQVNLRVISSEEAKSNQEYKDYRSAAFGLREMEKDVPDLLGRLHSSGTPEAILEYLKEYHPSIFDLFSGGQDDDGWTQVAPRKDSLLKAWLSSGDSGTSKVRPPEVLRQLQPKRILELSNSERQTLYGQWVRDTIHSNVSQTAEEYSTFEGHIEVIDKVRREVDLRCLRQAQIVGVTTTGLARNIHLLRKLNSKVLLCEEAGEVLEGHLLAALLPSIEHAILIGDHLQLRPQIQNYELQSTNPQGAKHSLDTSLFERLVNPLRDTDPSVPYDTLQIQRRMNPSISRLIRETLYPSLVDAPNVGEYPPVTGMRKRLFWLDHRHPEAGAAGGASLDTSHSNEFEVNMTAALVTHLVRQGVYGRDDIAVLTPYLGQLHKLKMKLSALFEIVLGDRDVADLEKDGLGHEEAEERPLQKNRLNQQLRIATVDNFQGEEAKVVVISLVRSNDQRKCGFLRTSNRINVLLSRAQHGMYVIGNSDTYQHVEMWKAVIDMMTESKEIGTQFELQCARHMDTPLAVSEPDGFLIHSPEGGCILPCEKRLKCGHKCTSRCHSEVLHLAVRCLEPCPRPKKGCEHPCPRKCGDPCEAKCSVILSGQQLILPCGHSISSPTCWQSQYPDLIVCQTVTRKVMPGCSHQLSVPCHDDIADPRYECTAKCGASLDCGHACTRICRACRVKEPDGKLRPAAHQSCLVKCGQCCKPDVKDMVVDMLEFRGYGEIDLDEDPCIFPDCGHIKTLSTLDGLMALPDHYMIGKDGHPSAIKANTEPMSDENSDVKVCPDCRGTLRNLSRYGRMIRRALLWESHKRFICWTNSESNRLSAALQGWEEEYLREESPPAPRMALRQLGNDLDVRGNGGQIIHILKKVVGGRYRSIGEISNQVNRFFQKVREEEQPFQKVYNHVQHARRQNKTSGTFAFDPSVLQSKGEVLALSLQLRCLVSALTDFATMSDKVQWATVTVTANLEIPMKQCQAYIDLAEGRVWPRNQVEGHIIFIRLCVLARKFLVEESTRDELNQPERPVAGGKRGIPHPRTSKEYMEVGSEHIDIAQQLLESNPPCAVFEPELKAAARALVGGTFYQQVTAEEREAIAKVMQQGFQGSGHWYRCVNGHPFTVGECGMPMERARCPDCRGRIGGSNHDPDEGVQRDHAMDALAFAHVPPR</sequence>
<dbReference type="EMBL" id="JAKWBI020000241">
    <property type="protein sequence ID" value="KAJ2898170.1"/>
    <property type="molecule type" value="Genomic_DNA"/>
</dbReference>
<keyword evidence="5" id="KW-0067">ATP-binding</keyword>
<dbReference type="InterPro" id="IPR041679">
    <property type="entry name" value="DNA2/NAM7-like_C"/>
</dbReference>
<keyword evidence="9" id="KW-0378">Hydrolase</keyword>
<dbReference type="GO" id="GO:0005737">
    <property type="term" value="C:cytoplasm"/>
    <property type="evidence" value="ECO:0007669"/>
    <property type="project" value="UniProtKB-SubCell"/>
</dbReference>
<dbReference type="GO" id="GO:0004386">
    <property type="term" value="F:helicase activity"/>
    <property type="evidence" value="ECO:0007669"/>
    <property type="project" value="InterPro"/>
</dbReference>
<keyword evidence="5" id="KW-0347">Helicase</keyword>
<comment type="subcellular location">
    <subcellularLocation>
        <location evidence="1">Cytoplasm</location>
    </subcellularLocation>
</comment>
<evidence type="ECO:0000259" key="8">
    <source>
        <dbReference type="PROSITE" id="PS51981"/>
    </source>
</evidence>
<keyword evidence="10" id="KW-1185">Reference proteome</keyword>
<dbReference type="PANTHER" id="PTHR10887:SF445">
    <property type="entry name" value="NFX1-TYPE ZINC FINGER-CONTAINING PROTEIN 1"/>
    <property type="match status" value="1"/>
</dbReference>
<keyword evidence="7" id="KW-0391">Immunity</keyword>
<dbReference type="SUPFAM" id="SSF52540">
    <property type="entry name" value="P-loop containing nucleoside triphosphate hydrolases"/>
    <property type="match status" value="1"/>
</dbReference>
<keyword evidence="6" id="KW-0862">Zinc</keyword>
<dbReference type="InterPro" id="IPR045055">
    <property type="entry name" value="DNA2/NAM7-like"/>
</dbReference>
<dbReference type="InterPro" id="IPR047187">
    <property type="entry name" value="SF1_C_Upf1"/>
</dbReference>
<evidence type="ECO:0000256" key="2">
    <source>
        <dbReference type="ARBA" id="ARBA00022490"/>
    </source>
</evidence>
<dbReference type="Pfam" id="PF13087">
    <property type="entry name" value="AAA_12"/>
    <property type="match status" value="1"/>
</dbReference>
<evidence type="ECO:0000256" key="6">
    <source>
        <dbReference type="ARBA" id="ARBA00022833"/>
    </source>
</evidence>
<evidence type="ECO:0000256" key="3">
    <source>
        <dbReference type="ARBA" id="ARBA00022723"/>
    </source>
</evidence>
<feature type="domain" description="RZ-type" evidence="8">
    <location>
        <begin position="1712"/>
        <end position="1782"/>
    </location>
</feature>
<evidence type="ECO:0000256" key="4">
    <source>
        <dbReference type="ARBA" id="ARBA00022771"/>
    </source>
</evidence>
<comment type="caution">
    <text evidence="9">The sequence shown here is derived from an EMBL/GenBank/DDBJ whole genome shotgun (WGS) entry which is preliminary data.</text>
</comment>
<gene>
    <name evidence="9" type="ORF">MKZ38_004136</name>
</gene>
<accession>A0AAD5RN30</accession>
<dbReference type="GO" id="GO:0002376">
    <property type="term" value="P:immune system process"/>
    <property type="evidence" value="ECO:0007669"/>
    <property type="project" value="UniProtKB-KW"/>
</dbReference>
<evidence type="ECO:0000256" key="7">
    <source>
        <dbReference type="ARBA" id="ARBA00022859"/>
    </source>
</evidence>
<dbReference type="GO" id="GO:0031380">
    <property type="term" value="C:nuclear RNA-directed RNA polymerase complex"/>
    <property type="evidence" value="ECO:0007669"/>
    <property type="project" value="TreeGrafter"/>
</dbReference>